<evidence type="ECO:0000313" key="2">
    <source>
        <dbReference type="EMBL" id="OLQ71661.1"/>
    </source>
</evidence>
<organism evidence="2 3">
    <name type="scientific">Photobacterium proteolyticum</name>
    <dbReference type="NCBI Taxonomy" id="1903952"/>
    <lineage>
        <taxon>Bacteria</taxon>
        <taxon>Pseudomonadati</taxon>
        <taxon>Pseudomonadota</taxon>
        <taxon>Gammaproteobacteria</taxon>
        <taxon>Vibrionales</taxon>
        <taxon>Vibrionaceae</taxon>
        <taxon>Photobacterium</taxon>
    </lineage>
</organism>
<dbReference type="OrthoDB" id="6399845at2"/>
<sequence>MITMKKVLLGLALTLSVSAHASQSVGVFFGSPMSGIQYKTNDLRFSLGLDDFGVAVDKTFNLGSLVNDPDLNSMYTFVGAQYVDNKHDKLGVRSGVGFQVPVSQFELYGEVGPTLYFVEDVDLELEGALGVRYRF</sequence>
<feature type="signal peptide" evidence="1">
    <location>
        <begin position="1"/>
        <end position="21"/>
    </location>
</feature>
<evidence type="ECO:0000256" key="1">
    <source>
        <dbReference type="SAM" id="SignalP"/>
    </source>
</evidence>
<name>A0A1Q9GBL2_9GAMM</name>
<protein>
    <recommendedName>
        <fullName evidence="4">Outer membrane protein beta-barrel domain-containing protein</fullName>
    </recommendedName>
</protein>
<feature type="chain" id="PRO_5013362585" description="Outer membrane protein beta-barrel domain-containing protein" evidence="1">
    <location>
        <begin position="22"/>
        <end position="135"/>
    </location>
</feature>
<keyword evidence="3" id="KW-1185">Reference proteome</keyword>
<keyword evidence="1" id="KW-0732">Signal</keyword>
<proteinExistence type="predicted"/>
<comment type="caution">
    <text evidence="2">The sequence shown here is derived from an EMBL/GenBank/DDBJ whole genome shotgun (WGS) entry which is preliminary data.</text>
</comment>
<reference evidence="2 3" key="1">
    <citation type="submission" date="2016-09" db="EMBL/GenBank/DDBJ databases">
        <title>Photobacterium proteolyticum sp. nov. a protease producing bacterium isolated from ocean sediments of Laizhou Bay.</title>
        <authorList>
            <person name="Li Y."/>
        </authorList>
    </citation>
    <scope>NUCLEOTIDE SEQUENCE [LARGE SCALE GENOMIC DNA]</scope>
    <source>
        <strain evidence="2 3">13-12</strain>
    </source>
</reference>
<accession>A0A1Q9GBL2</accession>
<evidence type="ECO:0000313" key="3">
    <source>
        <dbReference type="Proteomes" id="UP000186905"/>
    </source>
</evidence>
<evidence type="ECO:0008006" key="4">
    <source>
        <dbReference type="Google" id="ProtNLM"/>
    </source>
</evidence>
<dbReference type="Proteomes" id="UP000186905">
    <property type="component" value="Unassembled WGS sequence"/>
</dbReference>
<dbReference type="EMBL" id="MJIL01000094">
    <property type="protein sequence ID" value="OLQ71661.1"/>
    <property type="molecule type" value="Genomic_DNA"/>
</dbReference>
<dbReference type="AlphaFoldDB" id="A0A1Q9GBL2"/>
<gene>
    <name evidence="2" type="ORF">BIT28_12145</name>
</gene>